<dbReference type="EMBL" id="LUGG01000002">
    <property type="protein sequence ID" value="OBZ77867.1"/>
    <property type="molecule type" value="Genomic_DNA"/>
</dbReference>
<evidence type="ECO:0000313" key="3">
    <source>
        <dbReference type="Proteomes" id="UP000092993"/>
    </source>
</evidence>
<dbReference type="Proteomes" id="UP000092993">
    <property type="component" value="Unassembled WGS sequence"/>
</dbReference>
<reference evidence="2 3" key="1">
    <citation type="submission" date="2016-03" db="EMBL/GenBank/DDBJ databases">
        <title>Whole genome sequencing of Grifola frondosa 9006-11.</title>
        <authorList>
            <person name="Min B."/>
            <person name="Park H."/>
            <person name="Kim J.-G."/>
            <person name="Cho H."/>
            <person name="Oh Y.-L."/>
            <person name="Kong W.-S."/>
            <person name="Choi I.-G."/>
        </authorList>
    </citation>
    <scope>NUCLEOTIDE SEQUENCE [LARGE SCALE GENOMIC DNA]</scope>
    <source>
        <strain evidence="2 3">9006-11</strain>
    </source>
</reference>
<gene>
    <name evidence="2" type="ORF">A0H81_02831</name>
</gene>
<evidence type="ECO:0000313" key="2">
    <source>
        <dbReference type="EMBL" id="OBZ77867.1"/>
    </source>
</evidence>
<organism evidence="2 3">
    <name type="scientific">Grifola frondosa</name>
    <name type="common">Maitake</name>
    <name type="synonym">Polyporus frondosus</name>
    <dbReference type="NCBI Taxonomy" id="5627"/>
    <lineage>
        <taxon>Eukaryota</taxon>
        <taxon>Fungi</taxon>
        <taxon>Dikarya</taxon>
        <taxon>Basidiomycota</taxon>
        <taxon>Agaricomycotina</taxon>
        <taxon>Agaricomycetes</taxon>
        <taxon>Polyporales</taxon>
        <taxon>Grifolaceae</taxon>
        <taxon>Grifola</taxon>
    </lineage>
</organism>
<name>A0A1C7MMI0_GRIFR</name>
<feature type="compositionally biased region" description="Low complexity" evidence="1">
    <location>
        <begin position="35"/>
        <end position="54"/>
    </location>
</feature>
<evidence type="ECO:0000256" key="1">
    <source>
        <dbReference type="SAM" id="MobiDB-lite"/>
    </source>
</evidence>
<comment type="caution">
    <text evidence="2">The sequence shown here is derived from an EMBL/GenBank/DDBJ whole genome shotgun (WGS) entry which is preliminary data.</text>
</comment>
<proteinExistence type="predicted"/>
<dbReference type="AlphaFoldDB" id="A0A1C7MMI0"/>
<feature type="region of interest" description="Disordered" evidence="1">
    <location>
        <begin position="35"/>
        <end position="74"/>
    </location>
</feature>
<keyword evidence="3" id="KW-1185">Reference proteome</keyword>
<feature type="compositionally biased region" description="Acidic residues" evidence="1">
    <location>
        <begin position="55"/>
        <end position="69"/>
    </location>
</feature>
<accession>A0A1C7MMI0</accession>
<sequence>MVLPLSSASSPLSHRAPHIVPGCARCARAYTLHAASPPAFSNPPDSSDAASGSDSESDSDSDLEADSDVDPNVRKYVSLTRDALSQPGVASADSDTTKHVVLAEVELARLFARAPPDPSESVHFFPMPAPPSTPRPRLNISKGILLARARARGAALPQPVM</sequence>
<protein>
    <submittedName>
        <fullName evidence="2">Uncharacterized protein</fullName>
    </submittedName>
</protein>